<feature type="domain" description="HTH tetR-type" evidence="6">
    <location>
        <begin position="19"/>
        <end position="79"/>
    </location>
</feature>
<evidence type="ECO:0000256" key="4">
    <source>
        <dbReference type="ARBA" id="ARBA00023163"/>
    </source>
</evidence>
<dbReference type="PRINTS" id="PR00455">
    <property type="entry name" value="HTHTETR"/>
</dbReference>
<organism evidence="7 8">
    <name type="scientific">Serinibacter arcticus</name>
    <dbReference type="NCBI Taxonomy" id="1655435"/>
    <lineage>
        <taxon>Bacteria</taxon>
        <taxon>Bacillati</taxon>
        <taxon>Actinomycetota</taxon>
        <taxon>Actinomycetes</taxon>
        <taxon>Micrococcales</taxon>
        <taxon>Beutenbergiaceae</taxon>
        <taxon>Serinibacter</taxon>
    </lineage>
</organism>
<evidence type="ECO:0000256" key="3">
    <source>
        <dbReference type="ARBA" id="ARBA00023125"/>
    </source>
</evidence>
<dbReference type="EMBL" id="PYHR01000002">
    <property type="protein sequence ID" value="PWD52293.1"/>
    <property type="molecule type" value="Genomic_DNA"/>
</dbReference>
<dbReference type="GO" id="GO:0000976">
    <property type="term" value="F:transcription cis-regulatory region binding"/>
    <property type="evidence" value="ECO:0007669"/>
    <property type="project" value="TreeGrafter"/>
</dbReference>
<keyword evidence="2" id="KW-0805">Transcription regulation</keyword>
<evidence type="ECO:0000313" key="8">
    <source>
        <dbReference type="Proteomes" id="UP000245166"/>
    </source>
</evidence>
<dbReference type="GO" id="GO:0003700">
    <property type="term" value="F:DNA-binding transcription factor activity"/>
    <property type="evidence" value="ECO:0007669"/>
    <property type="project" value="TreeGrafter"/>
</dbReference>
<evidence type="ECO:0000313" key="7">
    <source>
        <dbReference type="EMBL" id="PWD52293.1"/>
    </source>
</evidence>
<evidence type="ECO:0000259" key="6">
    <source>
        <dbReference type="PROSITE" id="PS50977"/>
    </source>
</evidence>
<dbReference type="OrthoDB" id="6929199at2"/>
<keyword evidence="1" id="KW-0678">Repressor</keyword>
<keyword evidence="8" id="KW-1185">Reference proteome</keyword>
<dbReference type="Pfam" id="PF00440">
    <property type="entry name" value="TetR_N"/>
    <property type="match status" value="1"/>
</dbReference>
<gene>
    <name evidence="7" type="ORF">C8046_02230</name>
</gene>
<dbReference type="PROSITE" id="PS50977">
    <property type="entry name" value="HTH_TETR_2"/>
    <property type="match status" value="1"/>
</dbReference>
<feature type="DNA-binding region" description="H-T-H motif" evidence="5">
    <location>
        <begin position="42"/>
        <end position="61"/>
    </location>
</feature>
<dbReference type="AlphaFoldDB" id="A0A2U1ZZD6"/>
<name>A0A2U1ZZD6_9MICO</name>
<dbReference type="SUPFAM" id="SSF48498">
    <property type="entry name" value="Tetracyclin repressor-like, C-terminal domain"/>
    <property type="match status" value="1"/>
</dbReference>
<dbReference type="RefSeq" id="WP_109230675.1">
    <property type="nucleotide sequence ID" value="NZ_PYHR01000002.1"/>
</dbReference>
<dbReference type="Proteomes" id="UP000245166">
    <property type="component" value="Unassembled WGS sequence"/>
</dbReference>
<evidence type="ECO:0000256" key="5">
    <source>
        <dbReference type="PROSITE-ProRule" id="PRU00335"/>
    </source>
</evidence>
<dbReference type="InterPro" id="IPR001647">
    <property type="entry name" value="HTH_TetR"/>
</dbReference>
<dbReference type="InterPro" id="IPR036271">
    <property type="entry name" value="Tet_transcr_reg_TetR-rel_C_sf"/>
</dbReference>
<keyword evidence="3 5" id="KW-0238">DNA-binding</keyword>
<keyword evidence="4" id="KW-0804">Transcription</keyword>
<reference evidence="7 8" key="1">
    <citation type="submission" date="2018-03" db="EMBL/GenBank/DDBJ databases">
        <title>Genome assembly of novel Miniimonas species PCH200.</title>
        <authorList>
            <person name="Thakur V."/>
            <person name="Kumar V."/>
            <person name="Singh D."/>
        </authorList>
    </citation>
    <scope>NUCLEOTIDE SEQUENCE [LARGE SCALE GENOMIC DNA]</scope>
    <source>
        <strain evidence="7 8">PCH200</strain>
    </source>
</reference>
<dbReference type="InterPro" id="IPR009057">
    <property type="entry name" value="Homeodomain-like_sf"/>
</dbReference>
<accession>A0A2U1ZZD6</accession>
<dbReference type="Gene3D" id="1.10.357.10">
    <property type="entry name" value="Tetracycline Repressor, domain 2"/>
    <property type="match status" value="1"/>
</dbReference>
<dbReference type="InterPro" id="IPR050109">
    <property type="entry name" value="HTH-type_TetR-like_transc_reg"/>
</dbReference>
<dbReference type="Pfam" id="PF13977">
    <property type="entry name" value="TetR_C_6"/>
    <property type="match status" value="1"/>
</dbReference>
<evidence type="ECO:0000256" key="2">
    <source>
        <dbReference type="ARBA" id="ARBA00023015"/>
    </source>
</evidence>
<evidence type="ECO:0000256" key="1">
    <source>
        <dbReference type="ARBA" id="ARBA00022491"/>
    </source>
</evidence>
<dbReference type="InterPro" id="IPR039538">
    <property type="entry name" value="BetI_C"/>
</dbReference>
<comment type="caution">
    <text evidence="7">The sequence shown here is derived from an EMBL/GenBank/DDBJ whole genome shotgun (WGS) entry which is preliminary data.</text>
</comment>
<protein>
    <submittedName>
        <fullName evidence="7">TetR family transcriptional regulator</fullName>
    </submittedName>
</protein>
<dbReference type="PANTHER" id="PTHR30055:SF231">
    <property type="entry name" value="TRANSCRIPTIONAL REGULATORY PROTEIN (PROBABLY DEOR-FAMILY)-RELATED"/>
    <property type="match status" value="1"/>
</dbReference>
<sequence>MSNAAGAAPAVRRARRTDPDRRNRIIDAAVDVIADRGVAGTTVRLIARAADVPLGSLTYHFDGLDELFLLAFERVAEHGSETFAGILAGHADDPAEGVARIIENLVAGDTRELVLMVELYSLALRRPEYRVLTQRWMDTSRTSLAEHLPADIAAFVDVFIEGATLHAALSTEPYDVTGMRAAIRRLTAG</sequence>
<dbReference type="SUPFAM" id="SSF46689">
    <property type="entry name" value="Homeodomain-like"/>
    <property type="match status" value="1"/>
</dbReference>
<proteinExistence type="predicted"/>
<dbReference type="PANTHER" id="PTHR30055">
    <property type="entry name" value="HTH-TYPE TRANSCRIPTIONAL REGULATOR RUTR"/>
    <property type="match status" value="1"/>
</dbReference>